<dbReference type="Pfam" id="PF02469">
    <property type="entry name" value="Fasciclin"/>
    <property type="match status" value="2"/>
</dbReference>
<dbReference type="Proteomes" id="UP000026915">
    <property type="component" value="Chromosome 7"/>
</dbReference>
<reference evidence="15 16" key="1">
    <citation type="journal article" date="2013" name="Genome Biol.">
        <title>The genome sequence of the most widely cultivated cacao type and its use to identify candidate genes regulating pod color.</title>
        <authorList>
            <person name="Motamayor J.C."/>
            <person name="Mockaitis K."/>
            <person name="Schmutz J."/>
            <person name="Haiminen N."/>
            <person name="Iii D.L."/>
            <person name="Cornejo O."/>
            <person name="Findley S.D."/>
            <person name="Zheng P."/>
            <person name="Utro F."/>
            <person name="Royaert S."/>
            <person name="Saski C."/>
            <person name="Jenkins J."/>
            <person name="Podicheti R."/>
            <person name="Zhao M."/>
            <person name="Scheffler B.E."/>
            <person name="Stack J.C."/>
            <person name="Feltus F.A."/>
            <person name="Mustiga G.M."/>
            <person name="Amores F."/>
            <person name="Phillips W."/>
            <person name="Marelli J.P."/>
            <person name="May G.D."/>
            <person name="Shapiro H."/>
            <person name="Ma J."/>
            <person name="Bustamante C.D."/>
            <person name="Schnell R.J."/>
            <person name="Main D."/>
            <person name="Gilbert D."/>
            <person name="Parida L."/>
            <person name="Kuhn D.N."/>
        </authorList>
    </citation>
    <scope>NUCLEOTIDE SEQUENCE [LARGE SCALE GENOMIC DNA]</scope>
    <source>
        <strain evidence="16">cv. Matina 1-6</strain>
    </source>
</reference>
<keyword evidence="4" id="KW-0336">GPI-anchor</keyword>
<dbReference type="SUPFAM" id="SSF82153">
    <property type="entry name" value="FAS1 domain"/>
    <property type="match status" value="2"/>
</dbReference>
<evidence type="ECO:0000256" key="9">
    <source>
        <dbReference type="ARBA" id="ARBA00023180"/>
    </source>
</evidence>
<dbReference type="GO" id="GO:0005886">
    <property type="term" value="C:plasma membrane"/>
    <property type="evidence" value="ECO:0000318"/>
    <property type="project" value="GO_Central"/>
</dbReference>
<feature type="compositionally biased region" description="Acidic residues" evidence="12">
    <location>
        <begin position="373"/>
        <end position="387"/>
    </location>
</feature>
<name>A0A061FC10_THECC</name>
<comment type="subcellular location">
    <subcellularLocation>
        <location evidence="1">Cell membrane</location>
        <topology evidence="1">Lipid-anchor</topology>
        <topology evidence="1">GPI-anchor</topology>
    </subcellularLocation>
</comment>
<dbReference type="STRING" id="3641.A0A061FC10"/>
<keyword evidence="7" id="KW-0654">Proteoglycan</keyword>
<dbReference type="GO" id="GO:0048364">
    <property type="term" value="P:root development"/>
    <property type="evidence" value="ECO:0000318"/>
    <property type="project" value="GO_Central"/>
</dbReference>
<dbReference type="FunCoup" id="A0A061FC10">
    <property type="interactions" value="155"/>
</dbReference>
<feature type="chain" id="PRO_5001598231" evidence="13">
    <location>
        <begin position="26"/>
        <end position="411"/>
    </location>
</feature>
<comment type="function">
    <text evidence="11">May be a cell surface adhesion protein.</text>
</comment>
<keyword evidence="8" id="KW-0472">Membrane</keyword>
<keyword evidence="3" id="KW-1003">Cell membrane</keyword>
<keyword evidence="9" id="KW-0325">Glycoprotein</keyword>
<sequence length="411" mass="43945">MQQRQYLVLLLLFFSVFLLFQTSNGHNVTRLLAKHPSLSTFNHYLTLTHLASEINRRTTITVLALDNAAMSSLLATNPSIYTLKNILSLHVLLDYFGTKKLHQIRNGTALAATMFQATGVAPGVAGFVNITDFKGGKVGFGAEDNGGKLDSFFVKSVEELPYNISVIQISKALPSAVAEAPTPGPSELNITGIMSAHGCKVFADTLLANHEAIGTYEDNVNGGLTVFCPLDDPFKAFLPKYKNLTASKQSSFLEFFGVPVYQSLSTLKSNNGIMNTLATDGASKFDFTVQNEGEEVTLKTKVNTVKITGTLLDEQPVAIYTIDKVLMPSELFKAPTPAPAPAPEMEADAPKASKSKSKSKSAPASESDSPAESPDDDPADQTADDDNAAASLEAGRFAAVGLSFLLVSLLL</sequence>
<evidence type="ECO:0000259" key="14">
    <source>
        <dbReference type="PROSITE" id="PS50213"/>
    </source>
</evidence>
<evidence type="ECO:0000256" key="1">
    <source>
        <dbReference type="ARBA" id="ARBA00004609"/>
    </source>
</evidence>
<keyword evidence="10" id="KW-0449">Lipoprotein</keyword>
<dbReference type="FunFam" id="2.30.180.10:FF:000008">
    <property type="entry name" value="Fasciclin-like arabinogalactan protein 10"/>
    <property type="match status" value="1"/>
</dbReference>
<comment type="similarity">
    <text evidence="2">Belongs to the fasciclin-like AGP family.</text>
</comment>
<protein>
    <submittedName>
        <fullName evidence="15">Fasciclin-like arabinogalactan protein 1</fullName>
    </submittedName>
</protein>
<dbReference type="SMART" id="SM00554">
    <property type="entry name" value="FAS1"/>
    <property type="match status" value="1"/>
</dbReference>
<keyword evidence="16" id="KW-1185">Reference proteome</keyword>
<evidence type="ECO:0000313" key="16">
    <source>
        <dbReference type="Proteomes" id="UP000026915"/>
    </source>
</evidence>
<evidence type="ECO:0000256" key="12">
    <source>
        <dbReference type="SAM" id="MobiDB-lite"/>
    </source>
</evidence>
<dbReference type="InterPro" id="IPR000782">
    <property type="entry name" value="FAS1_domain"/>
</dbReference>
<evidence type="ECO:0000256" key="2">
    <source>
        <dbReference type="ARBA" id="ARBA00007843"/>
    </source>
</evidence>
<feature type="signal peptide" evidence="13">
    <location>
        <begin position="1"/>
        <end position="25"/>
    </location>
</feature>
<dbReference type="PANTHER" id="PTHR32382:SF4">
    <property type="entry name" value="FASCICLIN-LIKE ARABINOGALACTAN PROTEIN 1"/>
    <property type="match status" value="1"/>
</dbReference>
<evidence type="ECO:0000256" key="4">
    <source>
        <dbReference type="ARBA" id="ARBA00022622"/>
    </source>
</evidence>
<keyword evidence="5 13" id="KW-0732">Signal</keyword>
<keyword evidence="6" id="KW-0677">Repeat</keyword>
<dbReference type="InterPro" id="IPR033254">
    <property type="entry name" value="Plant_FLA"/>
</dbReference>
<accession>A0A061FC10</accession>
<feature type="compositionally biased region" description="Low complexity" evidence="12">
    <location>
        <begin position="360"/>
        <end position="372"/>
    </location>
</feature>
<dbReference type="GO" id="GO:0048367">
    <property type="term" value="P:shoot system development"/>
    <property type="evidence" value="ECO:0000318"/>
    <property type="project" value="GO_Central"/>
</dbReference>
<dbReference type="GO" id="GO:0098552">
    <property type="term" value="C:side of membrane"/>
    <property type="evidence" value="ECO:0007669"/>
    <property type="project" value="UniProtKB-KW"/>
</dbReference>
<dbReference type="AlphaFoldDB" id="A0A061FC10"/>
<dbReference type="HOGENOM" id="CLU_036139_0_1_1"/>
<evidence type="ECO:0000256" key="3">
    <source>
        <dbReference type="ARBA" id="ARBA00022475"/>
    </source>
</evidence>
<evidence type="ECO:0000256" key="5">
    <source>
        <dbReference type="ARBA" id="ARBA00022729"/>
    </source>
</evidence>
<dbReference type="InParanoid" id="A0A061FC10"/>
<evidence type="ECO:0000256" key="6">
    <source>
        <dbReference type="ARBA" id="ARBA00022737"/>
    </source>
</evidence>
<feature type="domain" description="FAS1" evidence="14">
    <location>
        <begin position="25"/>
        <end position="173"/>
    </location>
</feature>
<dbReference type="PANTHER" id="PTHR32382">
    <property type="entry name" value="FASCICLIN-LIKE ARABINOGALACTAN PROTEIN"/>
    <property type="match status" value="1"/>
</dbReference>
<proteinExistence type="inferred from homology"/>
<dbReference type="OMA" id="EEMPYNI"/>
<feature type="region of interest" description="Disordered" evidence="12">
    <location>
        <begin position="335"/>
        <end position="388"/>
    </location>
</feature>
<dbReference type="EMBL" id="CM001885">
    <property type="protein sequence ID" value="EOY12024.1"/>
    <property type="molecule type" value="Genomic_DNA"/>
</dbReference>
<evidence type="ECO:0000256" key="13">
    <source>
        <dbReference type="SAM" id="SignalP"/>
    </source>
</evidence>
<feature type="domain" description="FAS1" evidence="14">
    <location>
        <begin position="186"/>
        <end position="326"/>
    </location>
</feature>
<evidence type="ECO:0000256" key="8">
    <source>
        <dbReference type="ARBA" id="ARBA00023136"/>
    </source>
</evidence>
<dbReference type="Gramene" id="EOY12024">
    <property type="protein sequence ID" value="EOY12024"/>
    <property type="gene ID" value="TCM_030642"/>
</dbReference>
<evidence type="ECO:0000256" key="11">
    <source>
        <dbReference type="ARBA" id="ARBA00024686"/>
    </source>
</evidence>
<organism evidence="15 16">
    <name type="scientific">Theobroma cacao</name>
    <name type="common">Cacao</name>
    <name type="synonym">Cocoa</name>
    <dbReference type="NCBI Taxonomy" id="3641"/>
    <lineage>
        <taxon>Eukaryota</taxon>
        <taxon>Viridiplantae</taxon>
        <taxon>Streptophyta</taxon>
        <taxon>Embryophyta</taxon>
        <taxon>Tracheophyta</taxon>
        <taxon>Spermatophyta</taxon>
        <taxon>Magnoliopsida</taxon>
        <taxon>eudicotyledons</taxon>
        <taxon>Gunneridae</taxon>
        <taxon>Pentapetalae</taxon>
        <taxon>rosids</taxon>
        <taxon>malvids</taxon>
        <taxon>Malvales</taxon>
        <taxon>Malvaceae</taxon>
        <taxon>Byttnerioideae</taxon>
        <taxon>Theobroma</taxon>
    </lineage>
</organism>
<dbReference type="Gene3D" id="2.30.180.10">
    <property type="entry name" value="FAS1 domain"/>
    <property type="match status" value="2"/>
</dbReference>
<dbReference type="InterPro" id="IPR036378">
    <property type="entry name" value="FAS1_dom_sf"/>
</dbReference>
<evidence type="ECO:0000256" key="10">
    <source>
        <dbReference type="ARBA" id="ARBA00023288"/>
    </source>
</evidence>
<gene>
    <name evidence="15" type="ORF">TCM_030642</name>
</gene>
<dbReference type="eggNOG" id="ENOG502QR33">
    <property type="taxonomic scope" value="Eukaryota"/>
</dbReference>
<dbReference type="FunFam" id="2.30.180.10:FF:000010">
    <property type="entry name" value="Fasciclin-like arabinogalactan protein 2"/>
    <property type="match status" value="1"/>
</dbReference>
<evidence type="ECO:0000256" key="7">
    <source>
        <dbReference type="ARBA" id="ARBA00022974"/>
    </source>
</evidence>
<evidence type="ECO:0000313" key="15">
    <source>
        <dbReference type="EMBL" id="EOY12024.1"/>
    </source>
</evidence>
<dbReference type="PROSITE" id="PS50213">
    <property type="entry name" value="FAS1"/>
    <property type="match status" value="2"/>
</dbReference>